<dbReference type="Pfam" id="PF08281">
    <property type="entry name" value="Sigma70_r4_2"/>
    <property type="match status" value="1"/>
</dbReference>
<dbReference type="InterPro" id="IPR013324">
    <property type="entry name" value="RNA_pol_sigma_r3/r4-like"/>
</dbReference>
<evidence type="ECO:0000256" key="3">
    <source>
        <dbReference type="ARBA" id="ARBA00023082"/>
    </source>
</evidence>
<dbReference type="GO" id="GO:0016987">
    <property type="term" value="F:sigma factor activity"/>
    <property type="evidence" value="ECO:0007669"/>
    <property type="project" value="UniProtKB-KW"/>
</dbReference>
<accession>A0A9D9GRU4</accession>
<dbReference type="Gene3D" id="1.10.1740.10">
    <property type="match status" value="1"/>
</dbReference>
<keyword evidence="4" id="KW-0238">DNA-binding</keyword>
<dbReference type="SUPFAM" id="SSF88946">
    <property type="entry name" value="Sigma2 domain of RNA polymerase sigma factors"/>
    <property type="match status" value="1"/>
</dbReference>
<dbReference type="InterPro" id="IPR014286">
    <property type="entry name" value="RNA_pol_sigma70_RpoE"/>
</dbReference>
<evidence type="ECO:0000259" key="6">
    <source>
        <dbReference type="Pfam" id="PF04542"/>
    </source>
</evidence>
<dbReference type="InterPro" id="IPR036388">
    <property type="entry name" value="WH-like_DNA-bd_sf"/>
</dbReference>
<keyword evidence="2" id="KW-0805">Transcription regulation</keyword>
<dbReference type="CDD" id="cd06171">
    <property type="entry name" value="Sigma70_r4"/>
    <property type="match status" value="1"/>
</dbReference>
<reference evidence="8" key="2">
    <citation type="journal article" date="2021" name="PeerJ">
        <title>Extensive microbial diversity within the chicken gut microbiome revealed by metagenomics and culture.</title>
        <authorList>
            <person name="Gilroy R."/>
            <person name="Ravi A."/>
            <person name="Getino M."/>
            <person name="Pursley I."/>
            <person name="Horton D.L."/>
            <person name="Alikhan N.F."/>
            <person name="Baker D."/>
            <person name="Gharbi K."/>
            <person name="Hall N."/>
            <person name="Watson M."/>
            <person name="Adriaenssens E.M."/>
            <person name="Foster-Nyarko E."/>
            <person name="Jarju S."/>
            <person name="Secka A."/>
            <person name="Antonio M."/>
            <person name="Oren A."/>
            <person name="Chaudhuri R.R."/>
            <person name="La Ragione R."/>
            <person name="Hildebrand F."/>
            <person name="Pallen M.J."/>
        </authorList>
    </citation>
    <scope>NUCLEOTIDE SEQUENCE</scope>
    <source>
        <strain evidence="8">17213</strain>
    </source>
</reference>
<organism evidence="8 9">
    <name type="scientific">Candidatus Avisuccinivibrio stercorigallinarum</name>
    <dbReference type="NCBI Taxonomy" id="2840704"/>
    <lineage>
        <taxon>Bacteria</taxon>
        <taxon>Pseudomonadati</taxon>
        <taxon>Pseudomonadota</taxon>
        <taxon>Gammaproteobacteria</taxon>
        <taxon>Aeromonadales</taxon>
        <taxon>Succinivibrionaceae</taxon>
        <taxon>Succinivibrionaceae incertae sedis</taxon>
        <taxon>Candidatus Avisuccinivibrio</taxon>
    </lineage>
</organism>
<reference evidence="8" key="1">
    <citation type="submission" date="2020-10" db="EMBL/GenBank/DDBJ databases">
        <authorList>
            <person name="Gilroy R."/>
        </authorList>
    </citation>
    <scope>NUCLEOTIDE SEQUENCE</scope>
    <source>
        <strain evidence="8">17213</strain>
    </source>
</reference>
<keyword evidence="5" id="KW-0804">Transcription</keyword>
<evidence type="ECO:0000256" key="1">
    <source>
        <dbReference type="ARBA" id="ARBA00010641"/>
    </source>
</evidence>
<proteinExistence type="inferred from homology"/>
<dbReference type="NCBIfam" id="TIGR02939">
    <property type="entry name" value="RpoE_Sigma70"/>
    <property type="match status" value="1"/>
</dbReference>
<dbReference type="NCBIfam" id="TIGR02937">
    <property type="entry name" value="sigma70-ECF"/>
    <property type="match status" value="1"/>
</dbReference>
<dbReference type="InterPro" id="IPR013325">
    <property type="entry name" value="RNA_pol_sigma_r2"/>
</dbReference>
<dbReference type="InterPro" id="IPR014284">
    <property type="entry name" value="RNA_pol_sigma-70_dom"/>
</dbReference>
<dbReference type="InterPro" id="IPR039425">
    <property type="entry name" value="RNA_pol_sigma-70-like"/>
</dbReference>
<sequence>MKLRSDNDTASSDAAIVKRVQNGDVQAYNILVLRYQHKVCEIANKFVNNRADAGDIAQEAFIKAYKAIGSFRGESSFYTWLYRIVVNAAKTYLESNSRHRYYVDVDAPEFESQDTQGVLTSQESPDRLIESEELEQVISKALAELPEDLRTAITLREIEGMSYDDIALVMKTPIGTVRSRIFRARQFIEERMAQLAEGRPQ</sequence>
<dbReference type="PANTHER" id="PTHR43133:SF53">
    <property type="entry name" value="ECF RNA POLYMERASE SIGMA-E FACTOR"/>
    <property type="match status" value="1"/>
</dbReference>
<dbReference type="GO" id="GO:0003677">
    <property type="term" value="F:DNA binding"/>
    <property type="evidence" value="ECO:0007669"/>
    <property type="project" value="UniProtKB-KW"/>
</dbReference>
<dbReference type="SUPFAM" id="SSF88659">
    <property type="entry name" value="Sigma3 and sigma4 domains of RNA polymerase sigma factors"/>
    <property type="match status" value="1"/>
</dbReference>
<feature type="domain" description="RNA polymerase sigma-70 region 2" evidence="6">
    <location>
        <begin position="31"/>
        <end position="98"/>
    </location>
</feature>
<keyword evidence="3" id="KW-0731">Sigma factor</keyword>
<dbReference type="AlphaFoldDB" id="A0A9D9GRU4"/>
<dbReference type="Pfam" id="PF04542">
    <property type="entry name" value="Sigma70_r2"/>
    <property type="match status" value="1"/>
</dbReference>
<dbReference type="GO" id="GO:0006352">
    <property type="term" value="P:DNA-templated transcription initiation"/>
    <property type="evidence" value="ECO:0007669"/>
    <property type="project" value="InterPro"/>
</dbReference>
<evidence type="ECO:0000313" key="9">
    <source>
        <dbReference type="Proteomes" id="UP000823631"/>
    </source>
</evidence>
<evidence type="ECO:0000313" key="8">
    <source>
        <dbReference type="EMBL" id="MBO8414848.1"/>
    </source>
</evidence>
<evidence type="ECO:0000259" key="7">
    <source>
        <dbReference type="Pfam" id="PF08281"/>
    </source>
</evidence>
<name>A0A9D9GRU4_9GAMM</name>
<comment type="caution">
    <text evidence="8">The sequence shown here is derived from an EMBL/GenBank/DDBJ whole genome shotgun (WGS) entry which is preliminary data.</text>
</comment>
<gene>
    <name evidence="8" type="primary">rpoE</name>
    <name evidence="8" type="ORF">IAB19_00495</name>
</gene>
<dbReference type="FunFam" id="1.10.1740.10:FF:000001">
    <property type="entry name" value="RNA polymerase sigma factor"/>
    <property type="match status" value="1"/>
</dbReference>
<feature type="domain" description="RNA polymerase sigma factor 70 region 4 type 2" evidence="7">
    <location>
        <begin position="137"/>
        <end position="187"/>
    </location>
</feature>
<comment type="similarity">
    <text evidence="1">Belongs to the sigma-70 factor family. ECF subfamily.</text>
</comment>
<dbReference type="Gene3D" id="1.10.10.10">
    <property type="entry name" value="Winged helix-like DNA-binding domain superfamily/Winged helix DNA-binding domain"/>
    <property type="match status" value="1"/>
</dbReference>
<evidence type="ECO:0000256" key="4">
    <source>
        <dbReference type="ARBA" id="ARBA00023125"/>
    </source>
</evidence>
<dbReference type="Proteomes" id="UP000823631">
    <property type="component" value="Unassembled WGS sequence"/>
</dbReference>
<evidence type="ECO:0000256" key="2">
    <source>
        <dbReference type="ARBA" id="ARBA00023015"/>
    </source>
</evidence>
<evidence type="ECO:0000256" key="5">
    <source>
        <dbReference type="ARBA" id="ARBA00023163"/>
    </source>
</evidence>
<dbReference type="EMBL" id="JADINH010000006">
    <property type="protein sequence ID" value="MBO8414848.1"/>
    <property type="molecule type" value="Genomic_DNA"/>
</dbReference>
<protein>
    <submittedName>
        <fullName evidence="8">RNA polymerase sigma factor RpoE</fullName>
    </submittedName>
</protein>
<dbReference type="InterPro" id="IPR007627">
    <property type="entry name" value="RNA_pol_sigma70_r2"/>
</dbReference>
<dbReference type="PANTHER" id="PTHR43133">
    <property type="entry name" value="RNA POLYMERASE ECF-TYPE SIGMA FACTO"/>
    <property type="match status" value="1"/>
</dbReference>
<dbReference type="InterPro" id="IPR013249">
    <property type="entry name" value="RNA_pol_sigma70_r4_t2"/>
</dbReference>